<dbReference type="InterPro" id="IPR017894">
    <property type="entry name" value="HTH_IS21_transposase_type"/>
</dbReference>
<evidence type="ECO:0000259" key="5">
    <source>
        <dbReference type="PROSITE" id="PS50531"/>
    </source>
</evidence>
<evidence type="ECO:0000256" key="2">
    <source>
        <dbReference type="ARBA" id="ARBA00022578"/>
    </source>
</evidence>
<reference evidence="7" key="1">
    <citation type="submission" date="2018-08" db="EMBL/GenBank/DDBJ databases">
        <authorList>
            <person name="Im W.T."/>
        </authorList>
    </citation>
    <scope>NUCLEOTIDE SEQUENCE [LARGE SCALE GENOMIC DNA]</scope>
    <source>
        <strain evidence="7">LA-28</strain>
    </source>
</reference>
<dbReference type="AlphaFoldDB" id="A0A371X9G1"/>
<organism evidence="6 7">
    <name type="scientific">Mesorhizobium denitrificans</name>
    <dbReference type="NCBI Taxonomy" id="2294114"/>
    <lineage>
        <taxon>Bacteria</taxon>
        <taxon>Pseudomonadati</taxon>
        <taxon>Pseudomonadota</taxon>
        <taxon>Alphaproteobacteria</taxon>
        <taxon>Hyphomicrobiales</taxon>
        <taxon>Phyllobacteriaceae</taxon>
        <taxon>Mesorhizobium</taxon>
    </lineage>
</organism>
<keyword evidence="2" id="KW-0815">Transposition</keyword>
<dbReference type="Pfam" id="PF22483">
    <property type="entry name" value="Mu-transpos_C_2"/>
    <property type="match status" value="1"/>
</dbReference>
<keyword evidence="7" id="KW-1185">Reference proteome</keyword>
<dbReference type="GO" id="GO:0003677">
    <property type="term" value="F:DNA binding"/>
    <property type="evidence" value="ECO:0007669"/>
    <property type="project" value="UniProtKB-KW"/>
</dbReference>
<feature type="domain" description="HTH IS21-type" evidence="5">
    <location>
        <begin position="3"/>
        <end position="65"/>
    </location>
</feature>
<dbReference type="GO" id="GO:0006310">
    <property type="term" value="P:DNA recombination"/>
    <property type="evidence" value="ECO:0007669"/>
    <property type="project" value="UniProtKB-KW"/>
</dbReference>
<protein>
    <submittedName>
        <fullName evidence="6">IS21 family transposase</fullName>
    </submittedName>
</protein>
<evidence type="ECO:0000256" key="1">
    <source>
        <dbReference type="ARBA" id="ARBA00009277"/>
    </source>
</evidence>
<dbReference type="GO" id="GO:0032196">
    <property type="term" value="P:transposition"/>
    <property type="evidence" value="ECO:0007669"/>
    <property type="project" value="UniProtKB-KW"/>
</dbReference>
<dbReference type="PROSITE" id="PS50531">
    <property type="entry name" value="HTH_IS21"/>
    <property type="match status" value="1"/>
</dbReference>
<dbReference type="RefSeq" id="WP_116624967.1">
    <property type="nucleotide sequence ID" value="NZ_QURN01000013.1"/>
</dbReference>
<keyword evidence="3" id="KW-0238">DNA-binding</keyword>
<dbReference type="PANTHER" id="PTHR35004:SF7">
    <property type="entry name" value="INTEGRASE PROTEIN"/>
    <property type="match status" value="1"/>
</dbReference>
<dbReference type="EMBL" id="QURN01000013">
    <property type="protein sequence ID" value="RFC65859.1"/>
    <property type="molecule type" value="Genomic_DNA"/>
</dbReference>
<dbReference type="Proteomes" id="UP000262379">
    <property type="component" value="Unassembled WGS sequence"/>
</dbReference>
<comment type="caution">
    <text evidence="6">The sequence shown here is derived from an EMBL/GenBank/DDBJ whole genome shotgun (WGS) entry which is preliminary data.</text>
</comment>
<evidence type="ECO:0000313" key="6">
    <source>
        <dbReference type="EMBL" id="RFC65859.1"/>
    </source>
</evidence>
<dbReference type="NCBIfam" id="NF033546">
    <property type="entry name" value="transpos_IS21"/>
    <property type="match status" value="1"/>
</dbReference>
<evidence type="ECO:0000313" key="7">
    <source>
        <dbReference type="Proteomes" id="UP000262379"/>
    </source>
</evidence>
<proteinExistence type="inferred from homology"/>
<dbReference type="InterPro" id="IPR054353">
    <property type="entry name" value="IstA-like_C"/>
</dbReference>
<evidence type="ECO:0000256" key="4">
    <source>
        <dbReference type="ARBA" id="ARBA00023172"/>
    </source>
</evidence>
<sequence length="510" mass="57943">MGLLNVIRRMALRDELSIREISRRTGLSRNTVTKHLASGTIEPKFATPVRPSKLDPFAGKLSAWLKTEAGKPRKQRRNLKQLHTDLVALGFTGSYGRVAAFARVWRAQRQFEQQTTGRGTFVPLAFRPGEAFQFDWSEDYAILGGERTKLQVAHIKLSHSRAFLVRAYLLQTHEMLFDAHWHGFRVLGGVPARGIYDNMKTAVDRVGRGKERQVNMRFLAMTNHYVYEAEFCNPAAGWEKGQVEKNVQDARPRLWQPMPDFPDLATLNIWLELRCLELWSEIPHGTLAGMIADVWAAEQAALMPLPVAFDGFVEQSKRVSPTCLINFERHRYSVPASFANRRISLRIYPERLVVVAEGQIVCEHTRFIERTHKHPPRTIYDWRHYLAVIQRKPGALRNGAPFSELPPAFRQLQDQLLRRPGGDREMVDILALVLQHDEQAVLTAVELALVEGVATKTHVLNLLHRLVDGKTTGGPELDTPQALTLRREPKANVERYDGLRNHLAGGRHAS</sequence>
<name>A0A371X9G1_9HYPH</name>
<dbReference type="PANTHER" id="PTHR35004">
    <property type="entry name" value="TRANSPOSASE RV3428C-RELATED"/>
    <property type="match status" value="1"/>
</dbReference>
<gene>
    <name evidence="6" type="ORF">DY251_16265</name>
</gene>
<keyword evidence="4" id="KW-0233">DNA recombination</keyword>
<comment type="similarity">
    <text evidence="1">Belongs to the transposase IS21/IS408/IS1162 family.</text>
</comment>
<evidence type="ECO:0000256" key="3">
    <source>
        <dbReference type="ARBA" id="ARBA00023125"/>
    </source>
</evidence>
<accession>A0A371X9G1</accession>